<evidence type="ECO:0000313" key="2">
    <source>
        <dbReference type="EnsemblMetazoa" id="CJA33451.1"/>
    </source>
</evidence>
<dbReference type="Proteomes" id="UP000005237">
    <property type="component" value="Unassembled WGS sequence"/>
</dbReference>
<keyword evidence="1" id="KW-0732">Signal</keyword>
<accession>A0A8R1EEM4</accession>
<organism evidence="2 3">
    <name type="scientific">Caenorhabditis japonica</name>
    <dbReference type="NCBI Taxonomy" id="281687"/>
    <lineage>
        <taxon>Eukaryota</taxon>
        <taxon>Metazoa</taxon>
        <taxon>Ecdysozoa</taxon>
        <taxon>Nematoda</taxon>
        <taxon>Chromadorea</taxon>
        <taxon>Rhabditida</taxon>
        <taxon>Rhabditina</taxon>
        <taxon>Rhabditomorpha</taxon>
        <taxon>Rhabditoidea</taxon>
        <taxon>Rhabditidae</taxon>
        <taxon>Peloderinae</taxon>
        <taxon>Caenorhabditis</taxon>
    </lineage>
</organism>
<keyword evidence="3" id="KW-1185">Reference proteome</keyword>
<name>A0A8R1EEM4_CAEJA</name>
<reference evidence="2" key="2">
    <citation type="submission" date="2022-06" db="UniProtKB">
        <authorList>
            <consortium name="EnsemblMetazoa"/>
        </authorList>
    </citation>
    <scope>IDENTIFICATION</scope>
    <source>
        <strain evidence="2">DF5081</strain>
    </source>
</reference>
<protein>
    <submittedName>
        <fullName evidence="2">Uncharacterized protein</fullName>
    </submittedName>
</protein>
<dbReference type="EnsemblMetazoa" id="CJA33451.1">
    <property type="protein sequence ID" value="CJA33451.1"/>
    <property type="gene ID" value="WBGene00209298"/>
</dbReference>
<sequence length="69" mass="7818">MSNRVNYSSVNRSTILLFLLFLAVFECLVGRTESAILLVDPSFLLVEEDWPISTYLPVTLCPKNVKVNK</sequence>
<proteinExistence type="predicted"/>
<feature type="chain" id="PRO_5035915560" evidence="1">
    <location>
        <begin position="35"/>
        <end position="69"/>
    </location>
</feature>
<evidence type="ECO:0000313" key="3">
    <source>
        <dbReference type="Proteomes" id="UP000005237"/>
    </source>
</evidence>
<dbReference type="AlphaFoldDB" id="A0A8R1EEM4"/>
<reference evidence="3" key="1">
    <citation type="submission" date="2010-08" db="EMBL/GenBank/DDBJ databases">
        <authorList>
            <consortium name="Caenorhabditis japonica Sequencing Consortium"/>
            <person name="Wilson R.K."/>
        </authorList>
    </citation>
    <scope>NUCLEOTIDE SEQUENCE [LARGE SCALE GENOMIC DNA]</scope>
    <source>
        <strain evidence="3">DF5081</strain>
    </source>
</reference>
<feature type="signal peptide" evidence="1">
    <location>
        <begin position="1"/>
        <end position="34"/>
    </location>
</feature>
<evidence type="ECO:0000256" key="1">
    <source>
        <dbReference type="SAM" id="SignalP"/>
    </source>
</evidence>